<feature type="binding site" evidence="7">
    <location>
        <position position="51"/>
    </location>
    <ligand>
        <name>ATP</name>
        <dbReference type="ChEBI" id="CHEBI:30616"/>
    </ligand>
</feature>
<dbReference type="InterPro" id="IPR027410">
    <property type="entry name" value="TCP-1-like_intermed_sf"/>
</dbReference>
<dbReference type="InterPro" id="IPR001844">
    <property type="entry name" value="Cpn60/GroEL"/>
</dbReference>
<feature type="binding site" evidence="7">
    <location>
        <begin position="30"/>
        <end position="33"/>
    </location>
    <ligand>
        <name>ATP</name>
        <dbReference type="ChEBI" id="CHEBI:30616"/>
    </ligand>
</feature>
<evidence type="ECO:0000313" key="12">
    <source>
        <dbReference type="Proteomes" id="UP000251513"/>
    </source>
</evidence>
<name>A0AA45BVE5_XANCM</name>
<dbReference type="GO" id="GO:0051082">
    <property type="term" value="F:unfolded protein binding"/>
    <property type="evidence" value="ECO:0007669"/>
    <property type="project" value="UniProtKB-UniRule"/>
</dbReference>
<feature type="compositionally biased region" description="Gly residues" evidence="10">
    <location>
        <begin position="536"/>
        <end position="546"/>
    </location>
</feature>
<dbReference type="FunFam" id="1.10.560.10:FF:000001">
    <property type="entry name" value="60 kDa chaperonin"/>
    <property type="match status" value="1"/>
</dbReference>
<dbReference type="Proteomes" id="UP000251513">
    <property type="component" value="Unassembled WGS sequence"/>
</dbReference>
<feature type="binding site" evidence="7">
    <location>
        <position position="495"/>
    </location>
    <ligand>
        <name>ATP</name>
        <dbReference type="ChEBI" id="CHEBI:30616"/>
    </ligand>
</feature>
<feature type="binding site" evidence="7">
    <location>
        <begin position="87"/>
        <end position="91"/>
    </location>
    <ligand>
        <name>ATP</name>
        <dbReference type="ChEBI" id="CHEBI:30616"/>
    </ligand>
</feature>
<evidence type="ECO:0000256" key="2">
    <source>
        <dbReference type="ARBA" id="ARBA00022490"/>
    </source>
</evidence>
<comment type="subcellular location">
    <subcellularLocation>
        <location evidence="7">Cytoplasm</location>
    </subcellularLocation>
</comment>
<dbReference type="SUPFAM" id="SSF48592">
    <property type="entry name" value="GroEL equatorial domain-like"/>
    <property type="match status" value="1"/>
</dbReference>
<keyword evidence="3 7" id="KW-0547">Nucleotide-binding</keyword>
<dbReference type="NCBIfam" id="NF000592">
    <property type="entry name" value="PRK00013.1"/>
    <property type="match status" value="1"/>
</dbReference>
<dbReference type="GO" id="GO:0005524">
    <property type="term" value="F:ATP binding"/>
    <property type="evidence" value="ECO:0007669"/>
    <property type="project" value="UniProtKB-UniRule"/>
</dbReference>
<dbReference type="GO" id="GO:0140662">
    <property type="term" value="F:ATP-dependent protein folding chaperone"/>
    <property type="evidence" value="ECO:0007669"/>
    <property type="project" value="InterPro"/>
</dbReference>
<gene>
    <name evidence="7 11" type="primary">groL</name>
    <name evidence="7" type="synonym">groEL</name>
    <name evidence="11" type="ORF">C7T86_16685</name>
</gene>
<keyword evidence="4 7" id="KW-0067">ATP-binding</keyword>
<dbReference type="InterPro" id="IPR027409">
    <property type="entry name" value="GroEL-like_apical_dom_sf"/>
</dbReference>
<evidence type="ECO:0000256" key="7">
    <source>
        <dbReference type="HAMAP-Rule" id="MF_00600"/>
    </source>
</evidence>
<dbReference type="Gene3D" id="1.10.560.10">
    <property type="entry name" value="GroEL-like equatorial domain"/>
    <property type="match status" value="1"/>
</dbReference>
<dbReference type="PANTHER" id="PTHR45633">
    <property type="entry name" value="60 KDA HEAT SHOCK PROTEIN, MITOCHONDRIAL"/>
    <property type="match status" value="1"/>
</dbReference>
<reference evidence="11 12" key="1">
    <citation type="submission" date="2018-03" db="EMBL/GenBank/DDBJ databases">
        <title>Sequencing of reference strains of Xanthomonas.</title>
        <authorList>
            <person name="Studholme D.J."/>
            <person name="Vicente J."/>
            <person name="Sarris P."/>
        </authorList>
    </citation>
    <scope>NUCLEOTIDE SEQUENCE [LARGE SCALE GENOMIC DNA]</scope>
    <source>
        <strain evidence="11 12">WHRI 5232</strain>
    </source>
</reference>
<sequence>MAAKDIRFGEDARTRMVRGVNVLANAVKATLGPKGRNVVLEKSFGAPTITKDGVSVAKEIELADKFENMGAQMVKEVASKTNDNAGDGTTTATVLAQALIREGAKAVAAGMNPMDLKRGIDQAVKAAVVELKNISKPTTDDKAIAQVGTISANSDESIGNIIAEAMKKVGKEGVITVEEGSGLENELDVVEGMQFDRGYLSPYFINNQQSQSADLDDPFILLHDKKISNVRDLLPVLEGVAKAGKPLLIVAEEVEGEALATLVVNTIRGIVKVVAVKAPGFGDRRKAMLEDMAVLTGGTVISEEVGLALEKATIKDLGRAKKVQVSKENTTIIDGAGDSAAIESRVGQIKTQIEDTSSDYDREKLQERVAKLAGGVAVIKVGASTEIEMKEKKARVEDALHATRAAVEEGVVPGGGVALVRALVAVGDLKGANEDQTHGIQIALRAMEAPLREIVANAGEEPSVILNKVKEGTGNYGYNAANGEFGDMVEFGILDPTKVTRSALQNAASIAGLMITTEAMVADAPKKDEPALPASGGMGGMGGMDF</sequence>
<evidence type="ECO:0000256" key="1">
    <source>
        <dbReference type="ARBA" id="ARBA00006607"/>
    </source>
</evidence>
<feature type="binding site" evidence="7">
    <location>
        <begin position="479"/>
        <end position="481"/>
    </location>
    <ligand>
        <name>ATP</name>
        <dbReference type="ChEBI" id="CHEBI:30616"/>
    </ligand>
</feature>
<evidence type="ECO:0000256" key="4">
    <source>
        <dbReference type="ARBA" id="ARBA00022840"/>
    </source>
</evidence>
<evidence type="ECO:0000256" key="9">
    <source>
        <dbReference type="RuleBase" id="RU000419"/>
    </source>
</evidence>
<dbReference type="PROSITE" id="PS00296">
    <property type="entry name" value="CHAPERONINS_CPN60"/>
    <property type="match status" value="1"/>
</dbReference>
<dbReference type="FunFam" id="3.50.7.10:FF:000001">
    <property type="entry name" value="60 kDa chaperonin"/>
    <property type="match status" value="1"/>
</dbReference>
<keyword evidence="5 7" id="KW-0143">Chaperone</keyword>
<dbReference type="PRINTS" id="PR00298">
    <property type="entry name" value="CHAPERONIN60"/>
</dbReference>
<keyword evidence="6 7" id="KW-0413">Isomerase</keyword>
<dbReference type="CDD" id="cd03344">
    <property type="entry name" value="GroEL"/>
    <property type="match status" value="1"/>
</dbReference>
<feature type="binding site" evidence="7">
    <location>
        <position position="415"/>
    </location>
    <ligand>
        <name>ATP</name>
        <dbReference type="ChEBI" id="CHEBI:30616"/>
    </ligand>
</feature>
<dbReference type="RefSeq" id="WP_005914127.1">
    <property type="nucleotide sequence ID" value="NZ_CP013004.1"/>
</dbReference>
<comment type="similarity">
    <text evidence="1 7 8">Belongs to the chaperonin (HSP60) family.</text>
</comment>
<dbReference type="SUPFAM" id="SSF54849">
    <property type="entry name" value="GroEL-intermediate domain like"/>
    <property type="match status" value="1"/>
</dbReference>
<evidence type="ECO:0000256" key="10">
    <source>
        <dbReference type="SAM" id="MobiDB-lite"/>
    </source>
</evidence>
<dbReference type="EMBL" id="PYJH01000039">
    <property type="protein sequence ID" value="PUE91721.1"/>
    <property type="molecule type" value="Genomic_DNA"/>
</dbReference>
<dbReference type="EC" id="5.6.1.7" evidence="7"/>
<dbReference type="NCBIfam" id="TIGR02348">
    <property type="entry name" value="GroEL"/>
    <property type="match status" value="1"/>
</dbReference>
<feature type="region of interest" description="Disordered" evidence="10">
    <location>
        <begin position="527"/>
        <end position="546"/>
    </location>
</feature>
<dbReference type="GO" id="GO:0005737">
    <property type="term" value="C:cytoplasm"/>
    <property type="evidence" value="ECO:0007669"/>
    <property type="project" value="UniProtKB-SubCell"/>
</dbReference>
<dbReference type="SUPFAM" id="SSF52029">
    <property type="entry name" value="GroEL apical domain-like"/>
    <property type="match status" value="1"/>
</dbReference>
<accession>A0AA45BVE5</accession>
<protein>
    <recommendedName>
        <fullName evidence="7">Chaperonin GroEL</fullName>
        <ecNumber evidence="7">5.6.1.7</ecNumber>
    </recommendedName>
    <alternativeName>
        <fullName evidence="7">60 kDa chaperonin</fullName>
    </alternativeName>
    <alternativeName>
        <fullName evidence="7">Chaperonin-60</fullName>
        <shortName evidence="7">Cpn60</shortName>
    </alternativeName>
</protein>
<dbReference type="NCBIfam" id="NF009487">
    <property type="entry name" value="PRK12849.1"/>
    <property type="match status" value="1"/>
</dbReference>
<dbReference type="GO" id="GO:0042026">
    <property type="term" value="P:protein refolding"/>
    <property type="evidence" value="ECO:0007669"/>
    <property type="project" value="UniProtKB-UniRule"/>
</dbReference>
<dbReference type="AlphaFoldDB" id="A0AA45BVE5"/>
<dbReference type="NCBIfam" id="NF009488">
    <property type="entry name" value="PRK12850.1"/>
    <property type="match status" value="1"/>
</dbReference>
<dbReference type="Gene3D" id="3.50.7.10">
    <property type="entry name" value="GroEL"/>
    <property type="match status" value="1"/>
</dbReference>
<dbReference type="GO" id="GO:0016853">
    <property type="term" value="F:isomerase activity"/>
    <property type="evidence" value="ECO:0007669"/>
    <property type="project" value="UniProtKB-KW"/>
</dbReference>
<proteinExistence type="inferred from homology"/>
<dbReference type="InterPro" id="IPR002423">
    <property type="entry name" value="Cpn60/GroEL/TCP-1"/>
</dbReference>
<organism evidence="11 12">
    <name type="scientific">Xanthomonas campestris pv. malvacearum</name>
    <dbReference type="NCBI Taxonomy" id="86040"/>
    <lineage>
        <taxon>Bacteria</taxon>
        <taxon>Pseudomonadati</taxon>
        <taxon>Pseudomonadota</taxon>
        <taxon>Gammaproteobacteria</taxon>
        <taxon>Lysobacterales</taxon>
        <taxon>Lysobacteraceae</taxon>
        <taxon>Xanthomonas</taxon>
    </lineage>
</organism>
<dbReference type="HAMAP" id="MF_00600">
    <property type="entry name" value="CH60"/>
    <property type="match status" value="1"/>
</dbReference>
<dbReference type="InterPro" id="IPR027413">
    <property type="entry name" value="GROEL-like_equatorial_sf"/>
</dbReference>
<dbReference type="InterPro" id="IPR018370">
    <property type="entry name" value="Chaperonin_Cpn60_CS"/>
</dbReference>
<keyword evidence="2 7" id="KW-0963">Cytoplasm</keyword>
<evidence type="ECO:0000313" key="11">
    <source>
        <dbReference type="EMBL" id="PUE91721.1"/>
    </source>
</evidence>
<evidence type="ECO:0000256" key="5">
    <source>
        <dbReference type="ARBA" id="ARBA00023186"/>
    </source>
</evidence>
<dbReference type="Gene3D" id="3.30.260.10">
    <property type="entry name" value="TCP-1-like chaperonin intermediate domain"/>
    <property type="match status" value="1"/>
</dbReference>
<dbReference type="NCBIfam" id="NF009489">
    <property type="entry name" value="PRK12851.1"/>
    <property type="match status" value="1"/>
</dbReference>
<evidence type="ECO:0000256" key="3">
    <source>
        <dbReference type="ARBA" id="ARBA00022741"/>
    </source>
</evidence>
<comment type="function">
    <text evidence="7 9">Together with its co-chaperonin GroES, plays an essential role in assisting protein folding. The GroEL-GroES system forms a nano-cage that allows encapsulation of the non-native substrate proteins and provides a physical environment optimized to promote and accelerate protein folding.</text>
</comment>
<evidence type="ECO:0000256" key="8">
    <source>
        <dbReference type="RuleBase" id="RU000418"/>
    </source>
</evidence>
<comment type="caution">
    <text evidence="11">The sequence shown here is derived from an EMBL/GenBank/DDBJ whole genome shotgun (WGS) entry which is preliminary data.</text>
</comment>
<dbReference type="Pfam" id="PF00118">
    <property type="entry name" value="Cpn60_TCP1"/>
    <property type="match status" value="1"/>
</dbReference>
<evidence type="ECO:0000256" key="6">
    <source>
        <dbReference type="ARBA" id="ARBA00023235"/>
    </source>
</evidence>
<comment type="subunit">
    <text evidence="7 9">Forms a cylinder of 14 subunits composed of two heptameric rings stacked back-to-back. Interacts with the co-chaperonin GroES.</text>
</comment>